<evidence type="ECO:0000259" key="10">
    <source>
        <dbReference type="PROSITE" id="PS50928"/>
    </source>
</evidence>
<dbReference type="InterPro" id="IPR043429">
    <property type="entry name" value="ArtM/GltK/GlnP/TcyL/YhdX-like"/>
</dbReference>
<dbReference type="PANTHER" id="PTHR30614">
    <property type="entry name" value="MEMBRANE COMPONENT OF AMINO ACID ABC TRANSPORTER"/>
    <property type="match status" value="1"/>
</dbReference>
<name>A0ABQ2ZAW1_9ACTN</name>
<dbReference type="Pfam" id="PF00528">
    <property type="entry name" value="BPD_transp_1"/>
    <property type="match status" value="1"/>
</dbReference>
<feature type="domain" description="ABC transmembrane type-1" evidence="10">
    <location>
        <begin position="78"/>
        <end position="273"/>
    </location>
</feature>
<reference evidence="12" key="1">
    <citation type="journal article" date="2019" name="Int. J. Syst. Evol. Microbiol.">
        <title>The Global Catalogue of Microorganisms (GCM) 10K type strain sequencing project: providing services to taxonomists for standard genome sequencing and annotation.</title>
        <authorList>
            <consortium name="The Broad Institute Genomics Platform"/>
            <consortium name="The Broad Institute Genome Sequencing Center for Infectious Disease"/>
            <person name="Wu L."/>
            <person name="Ma J."/>
        </authorList>
    </citation>
    <scope>NUCLEOTIDE SEQUENCE [LARGE SCALE GENOMIC DNA]</scope>
    <source>
        <strain evidence="12">JCM 4957</strain>
    </source>
</reference>
<dbReference type="Gene3D" id="1.10.3720.10">
    <property type="entry name" value="MetI-like"/>
    <property type="match status" value="1"/>
</dbReference>
<proteinExistence type="inferred from homology"/>
<evidence type="ECO:0000256" key="6">
    <source>
        <dbReference type="ARBA" id="ARBA00022989"/>
    </source>
</evidence>
<keyword evidence="2 8" id="KW-0813">Transport</keyword>
<feature type="transmembrane region" description="Helical" evidence="8">
    <location>
        <begin position="150"/>
        <end position="167"/>
    </location>
</feature>
<accession>A0ABQ2ZAW1</accession>
<evidence type="ECO:0000256" key="9">
    <source>
        <dbReference type="SAM" id="MobiDB-lite"/>
    </source>
</evidence>
<evidence type="ECO:0000256" key="4">
    <source>
        <dbReference type="ARBA" id="ARBA00022692"/>
    </source>
</evidence>
<feature type="transmembrane region" description="Helical" evidence="8">
    <location>
        <begin position="82"/>
        <end position="102"/>
    </location>
</feature>
<keyword evidence="3" id="KW-1003">Cell membrane</keyword>
<evidence type="ECO:0000256" key="2">
    <source>
        <dbReference type="ARBA" id="ARBA00022448"/>
    </source>
</evidence>
<evidence type="ECO:0000256" key="8">
    <source>
        <dbReference type="RuleBase" id="RU363032"/>
    </source>
</evidence>
<evidence type="ECO:0000256" key="7">
    <source>
        <dbReference type="ARBA" id="ARBA00023136"/>
    </source>
</evidence>
<comment type="similarity">
    <text evidence="8">Belongs to the binding-protein-dependent transport system permease family.</text>
</comment>
<evidence type="ECO:0000313" key="11">
    <source>
        <dbReference type="EMBL" id="GGY07935.1"/>
    </source>
</evidence>
<dbReference type="EMBL" id="BMWE01000002">
    <property type="protein sequence ID" value="GGY07935.1"/>
    <property type="molecule type" value="Genomic_DNA"/>
</dbReference>
<feature type="transmembrane region" description="Helical" evidence="8">
    <location>
        <begin position="123"/>
        <end position="144"/>
    </location>
</feature>
<feature type="transmembrane region" description="Helical" evidence="8">
    <location>
        <begin position="255"/>
        <end position="273"/>
    </location>
</feature>
<dbReference type="InterPro" id="IPR035906">
    <property type="entry name" value="MetI-like_sf"/>
</dbReference>
<dbReference type="Proteomes" id="UP000653308">
    <property type="component" value="Unassembled WGS sequence"/>
</dbReference>
<protein>
    <submittedName>
        <fullName evidence="11">Amino acid ABC transporter permease</fullName>
    </submittedName>
</protein>
<feature type="transmembrane region" description="Helical" evidence="8">
    <location>
        <begin position="33"/>
        <end position="51"/>
    </location>
</feature>
<keyword evidence="6 8" id="KW-1133">Transmembrane helix</keyword>
<keyword evidence="5" id="KW-0029">Amino-acid transport</keyword>
<gene>
    <name evidence="11" type="ORF">GCM10010384_10660</name>
</gene>
<dbReference type="RefSeq" id="WP_190196494.1">
    <property type="nucleotide sequence ID" value="NZ_BMWE01000002.1"/>
</dbReference>
<evidence type="ECO:0000313" key="12">
    <source>
        <dbReference type="Proteomes" id="UP000653308"/>
    </source>
</evidence>
<dbReference type="CDD" id="cd06261">
    <property type="entry name" value="TM_PBP2"/>
    <property type="match status" value="1"/>
</dbReference>
<evidence type="ECO:0000256" key="1">
    <source>
        <dbReference type="ARBA" id="ARBA00004651"/>
    </source>
</evidence>
<keyword evidence="12" id="KW-1185">Reference proteome</keyword>
<dbReference type="InterPro" id="IPR000515">
    <property type="entry name" value="MetI-like"/>
</dbReference>
<evidence type="ECO:0000256" key="5">
    <source>
        <dbReference type="ARBA" id="ARBA00022970"/>
    </source>
</evidence>
<keyword evidence="4 8" id="KW-0812">Transmembrane</keyword>
<dbReference type="InterPro" id="IPR010065">
    <property type="entry name" value="AA_ABC_transptr_permease_3TM"/>
</dbReference>
<feature type="region of interest" description="Disordered" evidence="9">
    <location>
        <begin position="1"/>
        <end position="25"/>
    </location>
</feature>
<comment type="subcellular location">
    <subcellularLocation>
        <location evidence="1 8">Cell membrane</location>
        <topology evidence="1 8">Multi-pass membrane protein</topology>
    </subcellularLocation>
</comment>
<sequence length="284" mass="30279">MAKTSAAPLPLDPAPAPSATAGSSPRRRRRISLTVQYAVFVIVVAAVGLQVDWAAVQEHFLDLGVARETFPELLTVALRNTVLYTLSGYVLGFLLGLVLALMRLSSVPLHRWTALLYIEIFRGLPALVIFLIIGFGIPVAFPGFALPGDIYGQVALALGLVSAAYMAETFRAGIQAVPKGQMESARCLGMSHTRAMFSIVVPQALRIVVPPLTNELVLLFKDSSLAFVLGVTAATTELAKFGSDVAADQADSTPLVVAGLGYLLITVPLGILVRRLESRRAERG</sequence>
<comment type="caution">
    <text evidence="11">The sequence shown here is derived from an EMBL/GenBank/DDBJ whole genome shotgun (WGS) entry which is preliminary data.</text>
</comment>
<dbReference type="PANTHER" id="PTHR30614:SF0">
    <property type="entry name" value="L-CYSTINE TRANSPORT SYSTEM PERMEASE PROTEIN TCYL"/>
    <property type="match status" value="1"/>
</dbReference>
<feature type="transmembrane region" description="Helical" evidence="8">
    <location>
        <begin position="216"/>
        <end position="235"/>
    </location>
</feature>
<organism evidence="11 12">
    <name type="scientific">Streptomyces djakartensis</name>
    <dbReference type="NCBI Taxonomy" id="68193"/>
    <lineage>
        <taxon>Bacteria</taxon>
        <taxon>Bacillati</taxon>
        <taxon>Actinomycetota</taxon>
        <taxon>Actinomycetes</taxon>
        <taxon>Kitasatosporales</taxon>
        <taxon>Streptomycetaceae</taxon>
        <taxon>Streptomyces</taxon>
    </lineage>
</organism>
<dbReference type="SUPFAM" id="SSF161098">
    <property type="entry name" value="MetI-like"/>
    <property type="match status" value="1"/>
</dbReference>
<keyword evidence="7 8" id="KW-0472">Membrane</keyword>
<dbReference type="NCBIfam" id="TIGR01726">
    <property type="entry name" value="HEQRo_perm_3TM"/>
    <property type="match status" value="1"/>
</dbReference>
<dbReference type="PROSITE" id="PS50928">
    <property type="entry name" value="ABC_TM1"/>
    <property type="match status" value="1"/>
</dbReference>
<evidence type="ECO:0000256" key="3">
    <source>
        <dbReference type="ARBA" id="ARBA00022475"/>
    </source>
</evidence>